<feature type="transmembrane region" description="Helical" evidence="5">
    <location>
        <begin position="170"/>
        <end position="188"/>
    </location>
</feature>
<proteinExistence type="predicted"/>
<evidence type="ECO:0000256" key="1">
    <source>
        <dbReference type="ARBA" id="ARBA00004141"/>
    </source>
</evidence>
<gene>
    <name evidence="7" type="ORF">J057_22955</name>
</gene>
<accession>N6WZU5</accession>
<feature type="transmembrane region" description="Helical" evidence="5">
    <location>
        <begin position="125"/>
        <end position="146"/>
    </location>
</feature>
<keyword evidence="3 5" id="KW-1133">Transmembrane helix</keyword>
<dbReference type="HOGENOM" id="CLU_668689_0_0_6"/>
<evidence type="ECO:0000256" key="5">
    <source>
        <dbReference type="SAM" id="Phobius"/>
    </source>
</evidence>
<feature type="transmembrane region" description="Helical" evidence="5">
    <location>
        <begin position="100"/>
        <end position="118"/>
    </location>
</feature>
<dbReference type="Pfam" id="PF04932">
    <property type="entry name" value="Wzy_C"/>
    <property type="match status" value="1"/>
</dbReference>
<evidence type="ECO:0000259" key="6">
    <source>
        <dbReference type="Pfam" id="PF04932"/>
    </source>
</evidence>
<dbReference type="OrthoDB" id="9768226at2"/>
<dbReference type="PATRIC" id="fig|626887.3.peg.4590"/>
<keyword evidence="2 5" id="KW-0812">Transmembrane</keyword>
<dbReference type="PANTHER" id="PTHR37422">
    <property type="entry name" value="TEICHURONIC ACID BIOSYNTHESIS PROTEIN TUAE"/>
    <property type="match status" value="1"/>
</dbReference>
<dbReference type="InterPro" id="IPR007016">
    <property type="entry name" value="O-antigen_ligase-rel_domated"/>
</dbReference>
<feature type="transmembrane region" description="Helical" evidence="5">
    <location>
        <begin position="376"/>
        <end position="404"/>
    </location>
</feature>
<feature type="transmembrane region" description="Helical" evidence="5">
    <location>
        <begin position="21"/>
        <end position="39"/>
    </location>
</feature>
<dbReference type="GO" id="GO:0016020">
    <property type="term" value="C:membrane"/>
    <property type="evidence" value="ECO:0007669"/>
    <property type="project" value="UniProtKB-SubCell"/>
</dbReference>
<evidence type="ECO:0000256" key="4">
    <source>
        <dbReference type="ARBA" id="ARBA00023136"/>
    </source>
</evidence>
<evidence type="ECO:0000256" key="2">
    <source>
        <dbReference type="ARBA" id="ARBA00022692"/>
    </source>
</evidence>
<feature type="domain" description="O-antigen ligase-related" evidence="6">
    <location>
        <begin position="200"/>
        <end position="338"/>
    </location>
</feature>
<evidence type="ECO:0000313" key="8">
    <source>
        <dbReference type="Proteomes" id="UP000013165"/>
    </source>
</evidence>
<dbReference type="PANTHER" id="PTHR37422:SF13">
    <property type="entry name" value="LIPOPOLYSACCHARIDE BIOSYNTHESIS PROTEIN PA4999-RELATED"/>
    <property type="match status" value="1"/>
</dbReference>
<name>N6WZU5_9GAMM</name>
<keyword evidence="4 5" id="KW-0472">Membrane</keyword>
<protein>
    <recommendedName>
        <fullName evidence="6">O-antigen ligase-related domain-containing protein</fullName>
    </recommendedName>
</protein>
<comment type="subcellular location">
    <subcellularLocation>
        <location evidence="1">Membrane</location>
        <topology evidence="1">Multi-pass membrane protein</topology>
    </subcellularLocation>
</comment>
<evidence type="ECO:0000313" key="7">
    <source>
        <dbReference type="EMBL" id="ENO14303.1"/>
    </source>
</evidence>
<reference evidence="7 8" key="1">
    <citation type="journal article" date="2013" name="Genome Announc.">
        <title>Genome Sequence of the Polycyclic Aromatic Hydrocarbon-Degrading Bacterium Strain Marinobacter nanhaiticus D15-8WT.</title>
        <authorList>
            <person name="Cui Z."/>
            <person name="Gao W."/>
            <person name="Li Q."/>
            <person name="Xu G."/>
            <person name="Zheng L."/>
        </authorList>
    </citation>
    <scope>NUCLEOTIDE SEQUENCE [LARGE SCALE GENOMIC DNA]</scope>
    <source>
        <strain evidence="7 8">D15-8W</strain>
    </source>
</reference>
<dbReference type="InterPro" id="IPR051533">
    <property type="entry name" value="WaaL-like"/>
</dbReference>
<evidence type="ECO:0000256" key="3">
    <source>
        <dbReference type="ARBA" id="ARBA00022989"/>
    </source>
</evidence>
<dbReference type="eggNOG" id="COG3307">
    <property type="taxonomic scope" value="Bacteria"/>
</dbReference>
<comment type="caution">
    <text evidence="7">The sequence shown here is derived from an EMBL/GenBank/DDBJ whole genome shotgun (WGS) entry which is preliminary data.</text>
</comment>
<sequence>MISIVKKDLTSFRQHLRKQDMGFYLGLFFIVLYYLRPQYIFSELLIIPWLQLTIVGGLLVLFSQGKINFNKEHFLVLLLGLLALASAFTSTYPQISFKNISTPFIFFAEVLFLSNCARTLNQLKLLLLVLFLCVFKMSFFGARVWASRGFGFAEWGIQGPPGFFQNSGEYTLLMAIIAVMSIPVIAAFKPQTKLYWILPVTAVMAAIGASSRGGQLALLVGLVYLLLAFKKLKPKNLIYILIVVGVIWALFPEKQLDRFRTAGDDKTSTTRLEYWSAGLDMMLENPFLGVGYETFPVYYDRYYKVHDGSFLSRRKEVAHNSLVEVGATIGFPALITYLLMHLAVFRKEKRPRKFGKKSVVQDDFVLMTEIALKASIITYFVGAMFMSVAFYPYIYHLLAISIIVKRLVREGGQPNIISGPKHG</sequence>
<dbReference type="Proteomes" id="UP000013165">
    <property type="component" value="Unassembled WGS sequence"/>
</dbReference>
<feature type="transmembrane region" description="Helical" evidence="5">
    <location>
        <begin position="195"/>
        <end position="224"/>
    </location>
</feature>
<dbReference type="EMBL" id="APLQ01000014">
    <property type="protein sequence ID" value="ENO14303.1"/>
    <property type="molecule type" value="Genomic_DNA"/>
</dbReference>
<dbReference type="AlphaFoldDB" id="N6WZU5"/>
<feature type="transmembrane region" description="Helical" evidence="5">
    <location>
        <begin position="74"/>
        <end position="94"/>
    </location>
</feature>
<keyword evidence="8" id="KW-1185">Reference proteome</keyword>
<feature type="transmembrane region" description="Helical" evidence="5">
    <location>
        <begin position="45"/>
        <end position="62"/>
    </location>
</feature>
<feature type="transmembrane region" description="Helical" evidence="5">
    <location>
        <begin position="322"/>
        <end position="344"/>
    </location>
</feature>
<dbReference type="STRING" id="626887.J057_22955"/>
<feature type="transmembrane region" description="Helical" evidence="5">
    <location>
        <begin position="236"/>
        <end position="251"/>
    </location>
</feature>
<organism evidence="7 8">
    <name type="scientific">Marinobacter nanhaiticus D15-8W</name>
    <dbReference type="NCBI Taxonomy" id="626887"/>
    <lineage>
        <taxon>Bacteria</taxon>
        <taxon>Pseudomonadati</taxon>
        <taxon>Pseudomonadota</taxon>
        <taxon>Gammaproteobacteria</taxon>
        <taxon>Pseudomonadales</taxon>
        <taxon>Marinobacteraceae</taxon>
        <taxon>Marinobacter</taxon>
    </lineage>
</organism>
<dbReference type="RefSeq" id="WP_004582522.1">
    <property type="nucleotide sequence ID" value="NZ_AP028878.1"/>
</dbReference>